<evidence type="ECO:0000256" key="2">
    <source>
        <dbReference type="ARBA" id="ARBA00023136"/>
    </source>
</evidence>
<evidence type="ECO:0000259" key="6">
    <source>
        <dbReference type="Pfam" id="PF03724"/>
    </source>
</evidence>
<accession>A0ABS4R3V8</accession>
<dbReference type="Gene3D" id="2.40.128.200">
    <property type="match status" value="1"/>
</dbReference>
<keyword evidence="3" id="KW-0564">Palmitate</keyword>
<dbReference type="Proteomes" id="UP000730739">
    <property type="component" value="Unassembled WGS sequence"/>
</dbReference>
<keyword evidence="9" id="KW-1185">Reference proteome</keyword>
<dbReference type="PANTHER" id="PTHR35535:SF1">
    <property type="entry name" value="HEAT SHOCK PROTEIN HSLJ"/>
    <property type="match status" value="1"/>
</dbReference>
<evidence type="ECO:0000256" key="5">
    <source>
        <dbReference type="SAM" id="SignalP"/>
    </source>
</evidence>
<dbReference type="RefSeq" id="WP_209603784.1">
    <property type="nucleotide sequence ID" value="NZ_JAGILA010000006.1"/>
</dbReference>
<dbReference type="Pfam" id="PF03724">
    <property type="entry name" value="META"/>
    <property type="match status" value="1"/>
</dbReference>
<feature type="domain" description="C-type lysozyme inhibitor" evidence="7">
    <location>
        <begin position="165"/>
        <end position="230"/>
    </location>
</feature>
<sequence length="241" mass="25178">MLKAVFASSCACILVDLAPMNTIAAESVPPELVGSWRAEGIGGEGVIDDFDTVLEIREDGTYGGMAGCNNFTGIFTLSGRMITFGPTAAARKMCEPAIMEQEQRFLDALRGRLSWKVGGTSLTLASPGGTPRMRLTSAGPAVAGGAEITLRVPGAGSVDRQTIRYDCGGEGVEAEYVNAGPVSLVAFSFGGDYIVASGIISGSGARYAGGRYIWWTEGEEATLFDVTKGEEDPGVVCARKQ</sequence>
<name>A0ABS4R3V8_9HYPH</name>
<keyword evidence="2" id="KW-0472">Membrane</keyword>
<proteinExistence type="predicted"/>
<dbReference type="Pfam" id="PF09864">
    <property type="entry name" value="MliC"/>
    <property type="match status" value="1"/>
</dbReference>
<dbReference type="SUPFAM" id="SSF141488">
    <property type="entry name" value="YdhA-like"/>
    <property type="match status" value="1"/>
</dbReference>
<organism evidence="8 9">
    <name type="scientific">Sinorhizobium kostiense</name>
    <dbReference type="NCBI Taxonomy" id="76747"/>
    <lineage>
        <taxon>Bacteria</taxon>
        <taxon>Pseudomonadati</taxon>
        <taxon>Pseudomonadota</taxon>
        <taxon>Alphaproteobacteria</taxon>
        <taxon>Hyphomicrobiales</taxon>
        <taxon>Rhizobiaceae</taxon>
        <taxon>Sinorhizobium/Ensifer group</taxon>
        <taxon>Sinorhizobium</taxon>
    </lineage>
</organism>
<gene>
    <name evidence="8" type="ORF">J2Z31_004079</name>
</gene>
<keyword evidence="1 5" id="KW-0732">Signal</keyword>
<dbReference type="Gene3D" id="2.40.128.270">
    <property type="match status" value="1"/>
</dbReference>
<evidence type="ECO:0000256" key="4">
    <source>
        <dbReference type="ARBA" id="ARBA00023288"/>
    </source>
</evidence>
<reference evidence="8 9" key="1">
    <citation type="submission" date="2021-03" db="EMBL/GenBank/DDBJ databases">
        <title>Genomic Encyclopedia of Type Strains, Phase IV (KMG-IV): sequencing the most valuable type-strain genomes for metagenomic binning, comparative biology and taxonomic classification.</title>
        <authorList>
            <person name="Goeker M."/>
        </authorList>
    </citation>
    <scope>NUCLEOTIDE SEQUENCE [LARGE SCALE GENOMIC DNA]</scope>
    <source>
        <strain evidence="8 9">DSM 13372</strain>
    </source>
</reference>
<protein>
    <submittedName>
        <fullName evidence="8">Heat shock protein HslJ/membrane-bound inhibitor of C-type lysozyme</fullName>
    </submittedName>
</protein>
<dbReference type="InterPro" id="IPR036328">
    <property type="entry name" value="MliC_sf"/>
</dbReference>
<feature type="chain" id="PRO_5046503422" evidence="5">
    <location>
        <begin position="25"/>
        <end position="241"/>
    </location>
</feature>
<keyword evidence="8" id="KW-0346">Stress response</keyword>
<evidence type="ECO:0000259" key="7">
    <source>
        <dbReference type="Pfam" id="PF09864"/>
    </source>
</evidence>
<dbReference type="InterPro" id="IPR005184">
    <property type="entry name" value="DUF306_Meta_HslJ"/>
</dbReference>
<dbReference type="InterPro" id="IPR018660">
    <property type="entry name" value="MliC"/>
</dbReference>
<dbReference type="PANTHER" id="PTHR35535">
    <property type="entry name" value="HEAT SHOCK PROTEIN HSLJ"/>
    <property type="match status" value="1"/>
</dbReference>
<keyword evidence="4" id="KW-0449">Lipoprotein</keyword>
<evidence type="ECO:0000256" key="1">
    <source>
        <dbReference type="ARBA" id="ARBA00022729"/>
    </source>
</evidence>
<dbReference type="EMBL" id="JAGILA010000006">
    <property type="protein sequence ID" value="MBP2237556.1"/>
    <property type="molecule type" value="Genomic_DNA"/>
</dbReference>
<evidence type="ECO:0000313" key="9">
    <source>
        <dbReference type="Proteomes" id="UP000730739"/>
    </source>
</evidence>
<comment type="caution">
    <text evidence="8">The sequence shown here is derived from an EMBL/GenBank/DDBJ whole genome shotgun (WGS) entry which is preliminary data.</text>
</comment>
<evidence type="ECO:0000313" key="8">
    <source>
        <dbReference type="EMBL" id="MBP2237556.1"/>
    </source>
</evidence>
<feature type="signal peptide" evidence="5">
    <location>
        <begin position="1"/>
        <end position="24"/>
    </location>
</feature>
<dbReference type="InterPro" id="IPR053147">
    <property type="entry name" value="Hsp_HslJ-like"/>
</dbReference>
<evidence type="ECO:0000256" key="3">
    <source>
        <dbReference type="ARBA" id="ARBA00023139"/>
    </source>
</evidence>
<dbReference type="InterPro" id="IPR038670">
    <property type="entry name" value="HslJ-like_sf"/>
</dbReference>
<feature type="domain" description="DUF306" evidence="6">
    <location>
        <begin position="33"/>
        <end position="135"/>
    </location>
</feature>